<organism evidence="1 2">
    <name type="scientific">Erwinia aphidicola</name>
    <dbReference type="NCBI Taxonomy" id="68334"/>
    <lineage>
        <taxon>Bacteria</taxon>
        <taxon>Pseudomonadati</taxon>
        <taxon>Pseudomonadota</taxon>
        <taxon>Gammaproteobacteria</taxon>
        <taxon>Enterobacterales</taxon>
        <taxon>Erwiniaceae</taxon>
        <taxon>Erwinia</taxon>
    </lineage>
</organism>
<dbReference type="Proteomes" id="UP001306592">
    <property type="component" value="Unassembled WGS sequence"/>
</dbReference>
<sequence>MDKSTQQASDLTKRMTIADPAEKIILLEKLKILVTKNPDNIWVRKMYVNNLIAEKHYQQGLAGLEVIIKQRFSRIDLLTECMLKERLGHRDEACYQKVIQLSEKDNLVDSDYITALFFTDSPKFETLKSTLIKEKQFSESDFLVFTLGKEKMLHEFFP</sequence>
<evidence type="ECO:0000313" key="1">
    <source>
        <dbReference type="EMBL" id="MEI2683198.1"/>
    </source>
</evidence>
<proteinExistence type="predicted"/>
<accession>A0ABU8DJU5</accession>
<dbReference type="RefSeq" id="WP_062820920.1">
    <property type="nucleotide sequence ID" value="NZ_JBANEI010000012.1"/>
</dbReference>
<evidence type="ECO:0000313" key="2">
    <source>
        <dbReference type="Proteomes" id="UP001306592"/>
    </source>
</evidence>
<protein>
    <submittedName>
        <fullName evidence="1">Uncharacterized protein</fullName>
    </submittedName>
</protein>
<reference evidence="1 2" key="1">
    <citation type="submission" date="2024-02" db="EMBL/GenBank/DDBJ databases">
        <title>First report Erwinia aphidicola in onion in Chile.</title>
        <authorList>
            <person name="Valenzuela M."/>
            <person name="Pena M."/>
            <person name="Dutta B."/>
        </authorList>
    </citation>
    <scope>NUCLEOTIDE SEQUENCE [LARGE SCALE GENOMIC DNA]</scope>
    <source>
        <strain evidence="1 2">QCJ3A</strain>
    </source>
</reference>
<keyword evidence="2" id="KW-1185">Reference proteome</keyword>
<comment type="caution">
    <text evidence="1">The sequence shown here is derived from an EMBL/GenBank/DDBJ whole genome shotgun (WGS) entry which is preliminary data.</text>
</comment>
<name>A0ABU8DJU5_ERWAP</name>
<gene>
    <name evidence="1" type="ORF">V8N49_16235</name>
</gene>
<dbReference type="EMBL" id="JBANEI010000012">
    <property type="protein sequence ID" value="MEI2683198.1"/>
    <property type="molecule type" value="Genomic_DNA"/>
</dbReference>